<keyword evidence="3" id="KW-1185">Reference proteome</keyword>
<dbReference type="EMBL" id="JBHRTR010000031">
    <property type="protein sequence ID" value="MFC3229160.1"/>
    <property type="molecule type" value="Genomic_DNA"/>
</dbReference>
<evidence type="ECO:0000313" key="2">
    <source>
        <dbReference type="EMBL" id="MFC3229160.1"/>
    </source>
</evidence>
<gene>
    <name evidence="2" type="ORF">ACFOGJ_18080</name>
</gene>
<name>A0ABV7L3I2_9PROT</name>
<evidence type="ECO:0000259" key="1">
    <source>
        <dbReference type="Pfam" id="PF13676"/>
    </source>
</evidence>
<dbReference type="Pfam" id="PF13676">
    <property type="entry name" value="TIR_2"/>
    <property type="match status" value="1"/>
</dbReference>
<reference evidence="3" key="1">
    <citation type="journal article" date="2019" name="Int. J. Syst. Evol. Microbiol.">
        <title>The Global Catalogue of Microorganisms (GCM) 10K type strain sequencing project: providing services to taxonomists for standard genome sequencing and annotation.</title>
        <authorList>
            <consortium name="The Broad Institute Genomics Platform"/>
            <consortium name="The Broad Institute Genome Sequencing Center for Infectious Disease"/>
            <person name="Wu L."/>
            <person name="Ma J."/>
        </authorList>
    </citation>
    <scope>NUCLEOTIDE SEQUENCE [LARGE SCALE GENOMIC DNA]</scope>
    <source>
        <strain evidence="3">KCTC 42964</strain>
    </source>
</reference>
<dbReference type="RefSeq" id="WP_379903101.1">
    <property type="nucleotide sequence ID" value="NZ_JBHRTR010000031.1"/>
</dbReference>
<dbReference type="SUPFAM" id="SSF52200">
    <property type="entry name" value="Toll/Interleukin receptor TIR domain"/>
    <property type="match status" value="1"/>
</dbReference>
<dbReference type="Proteomes" id="UP001595528">
    <property type="component" value="Unassembled WGS sequence"/>
</dbReference>
<dbReference type="InterPro" id="IPR000157">
    <property type="entry name" value="TIR_dom"/>
</dbReference>
<evidence type="ECO:0000313" key="3">
    <source>
        <dbReference type="Proteomes" id="UP001595528"/>
    </source>
</evidence>
<sequence length="177" mass="20047">MAIALSALRNAARRPTPQVVATLREARAQGINTVFLCHSHNDEVLVRGVVTLLRDAGWDVYVDWLDTTMPQSPNLETARRIQEKIREDRYFLFLATPNSTSSRWCPWEIGYADGVKPHSTIFIITTRDDGGNHYGNEYLQIYNDIDFIDSGELAVFGPASNKGTPLALLDQRRVERR</sequence>
<keyword evidence="2" id="KW-0675">Receptor</keyword>
<dbReference type="InterPro" id="IPR035897">
    <property type="entry name" value="Toll_tir_struct_dom_sf"/>
</dbReference>
<dbReference type="Gene3D" id="3.40.50.10140">
    <property type="entry name" value="Toll/interleukin-1 receptor homology (TIR) domain"/>
    <property type="match status" value="1"/>
</dbReference>
<comment type="caution">
    <text evidence="2">The sequence shown here is derived from an EMBL/GenBank/DDBJ whole genome shotgun (WGS) entry which is preliminary data.</text>
</comment>
<feature type="domain" description="TIR" evidence="1">
    <location>
        <begin position="34"/>
        <end position="148"/>
    </location>
</feature>
<accession>A0ABV7L3I2</accession>
<protein>
    <submittedName>
        <fullName evidence="2">Toll/interleukin-1 receptor domain-containing protein</fullName>
    </submittedName>
</protein>
<proteinExistence type="predicted"/>
<organism evidence="2 3">
    <name type="scientific">Marinibaculum pumilum</name>
    <dbReference type="NCBI Taxonomy" id="1766165"/>
    <lineage>
        <taxon>Bacteria</taxon>
        <taxon>Pseudomonadati</taxon>
        <taxon>Pseudomonadota</taxon>
        <taxon>Alphaproteobacteria</taxon>
        <taxon>Rhodospirillales</taxon>
        <taxon>Rhodospirillaceae</taxon>
        <taxon>Marinibaculum</taxon>
    </lineage>
</organism>